<evidence type="ECO:0000256" key="1">
    <source>
        <dbReference type="ARBA" id="ARBA00004571"/>
    </source>
</evidence>
<evidence type="ECO:0000256" key="5">
    <source>
        <dbReference type="ARBA" id="ARBA00023136"/>
    </source>
</evidence>
<dbReference type="InterPro" id="IPR039426">
    <property type="entry name" value="TonB-dep_rcpt-like"/>
</dbReference>
<dbReference type="Pfam" id="PF07715">
    <property type="entry name" value="Plug"/>
    <property type="match status" value="1"/>
</dbReference>
<dbReference type="FunFam" id="2.60.40.1120:FF:000003">
    <property type="entry name" value="Outer membrane protein Omp121"/>
    <property type="match status" value="1"/>
</dbReference>
<dbReference type="Gene3D" id="2.60.40.1120">
    <property type="entry name" value="Carboxypeptidase-like, regulatory domain"/>
    <property type="match status" value="1"/>
</dbReference>
<dbReference type="InterPro" id="IPR036942">
    <property type="entry name" value="Beta-barrel_TonB_sf"/>
</dbReference>
<evidence type="ECO:0000256" key="6">
    <source>
        <dbReference type="ARBA" id="ARBA00023237"/>
    </source>
</evidence>
<accession>A0A9D1XQ82</accession>
<dbReference type="Pfam" id="PF13715">
    <property type="entry name" value="CarbopepD_reg_2"/>
    <property type="match status" value="1"/>
</dbReference>
<sequence>MKKFFYPVLYHAKKDPGSKPIGRTMKLTASFLLVCSCFAFAGPANSQNTKVSLNKNQIQLGELLDEIEEQTDYLFISNRNVDLTRKVSVRAADKPVREVLEEALRNTGLTFRIEGVNIILSEERAGTAPRVSQQAREINGKIVDANGEPVIGANVIEKGTGNGTVSDIDGNFSLSVAAGATLSVSYIGYLEQEITIREGQTRLLVKLQEDTQRLDEVVVVGYGTVRKRDLTGAVTSVSDSQFDAQPVKKMSEILQGRVAGVQASSYSGGQLGTDANIRIRGVSSINFGNDPLWVIDGVFGGPASITNPDDIASIEILKDASSTAIYGSRGANGVILVTTKRGQAGKPHVSVSGEIGISNIPKRLDQLSAYEYAQALEAMTDTRFSEEEMNGYRTGALGLDWQDLIFQTGVSQDYKLNISGGSEKNRYFVSGLFLNQTGVTEESKLKRYGFRANLDSDVTNWLNITTNIEGSVETTHNTAANLMDMANYSPTMELTDENGVYQRDPYSSQNASPYGLLKARDTDAERYNVNGYVDLKFKIIDGLTFSALGSMALTNGSNYYFTSTKAWPSAISGMSNSMNRTVTLQNTNNLTYQKQFGDHSLTATGVFEIYQKEYKTVGVSGNDLLSEKVGYWNVSAVQSGLSGSTSYTKEQMVSAFGRVMYNYKNRYYATATLRADGSSKFINNKWGYFPSGALAWNVSEEEFMKEQDLFQQLKLRASVGATGNQAIGTYGTLGLLTLANYTYGMETLYPGFWLNTYASPDLTWEKTYSFDVGVDATLLDQRLSLTIDWYRKNTKDLLFQKSIPMFYGGGSYWDNVGEMYSTGVELSATAYPVRTKDFEWQTILTASSLKTEVTNLGGEEFLIPDAGRNNGLIEDVYYMEEGLPISNFHLWEWAGIDDNGANLYRTKDGGVTTSPSDEDRVVTGNPIPKWNFGWNNTLRYKNWEMNIFFRGSTGFQRLNMVRMSTSTMNAFGRFITSRDGYYNSWDVVADKSRAEFASSKNSESRVLSRSTQWLEDADFLRLQNVSISYLFPKKQTRFADVSIGFSAQNLFTITKYKGMDPETSESTSDTEVGLDMGNYPSTRTFTFTLKLGF</sequence>
<evidence type="ECO:0000259" key="9">
    <source>
        <dbReference type="SMART" id="SM00965"/>
    </source>
</evidence>
<keyword evidence="6 7" id="KW-0998">Cell outer membrane</keyword>
<dbReference type="NCBIfam" id="TIGR04057">
    <property type="entry name" value="SusC_RagA_signa"/>
    <property type="match status" value="1"/>
</dbReference>
<dbReference type="InterPro" id="IPR008969">
    <property type="entry name" value="CarboxyPept-like_regulatory"/>
</dbReference>
<evidence type="ECO:0000256" key="8">
    <source>
        <dbReference type="SAM" id="SignalP"/>
    </source>
</evidence>
<dbReference type="AlphaFoldDB" id="A0A9D1XQ82"/>
<feature type="signal peptide" evidence="8">
    <location>
        <begin position="1"/>
        <end position="41"/>
    </location>
</feature>
<name>A0A9D1XQ82_9BACT</name>
<dbReference type="SMART" id="SM00965">
    <property type="entry name" value="STN"/>
    <property type="match status" value="1"/>
</dbReference>
<comment type="subcellular location">
    <subcellularLocation>
        <location evidence="1 7">Cell outer membrane</location>
        <topology evidence="1 7">Multi-pass membrane protein</topology>
    </subcellularLocation>
</comment>
<evidence type="ECO:0000256" key="7">
    <source>
        <dbReference type="PROSITE-ProRule" id="PRU01360"/>
    </source>
</evidence>
<dbReference type="GO" id="GO:0009279">
    <property type="term" value="C:cell outer membrane"/>
    <property type="evidence" value="ECO:0007669"/>
    <property type="project" value="UniProtKB-SubCell"/>
</dbReference>
<dbReference type="EMBL" id="DXEN01000010">
    <property type="protein sequence ID" value="HIX85280.1"/>
    <property type="molecule type" value="Genomic_DNA"/>
</dbReference>
<dbReference type="InterPro" id="IPR012910">
    <property type="entry name" value="Plug_dom"/>
</dbReference>
<feature type="domain" description="Secretin/TonB short N-terminal" evidence="9">
    <location>
        <begin position="73"/>
        <end position="123"/>
    </location>
</feature>
<keyword evidence="8" id="KW-0732">Signal</keyword>
<keyword evidence="10" id="KW-0675">Receptor</keyword>
<dbReference type="PROSITE" id="PS52016">
    <property type="entry name" value="TONB_DEPENDENT_REC_3"/>
    <property type="match status" value="1"/>
</dbReference>
<evidence type="ECO:0000256" key="3">
    <source>
        <dbReference type="ARBA" id="ARBA00022452"/>
    </source>
</evidence>
<evidence type="ECO:0000256" key="4">
    <source>
        <dbReference type="ARBA" id="ARBA00022692"/>
    </source>
</evidence>
<keyword evidence="5 7" id="KW-0472">Membrane</keyword>
<dbReference type="InterPro" id="IPR037066">
    <property type="entry name" value="Plug_dom_sf"/>
</dbReference>
<dbReference type="SUPFAM" id="SSF49464">
    <property type="entry name" value="Carboxypeptidase regulatory domain-like"/>
    <property type="match status" value="1"/>
</dbReference>
<feature type="chain" id="PRO_5038381681" evidence="8">
    <location>
        <begin position="42"/>
        <end position="1093"/>
    </location>
</feature>
<dbReference type="Gene3D" id="2.40.170.20">
    <property type="entry name" value="TonB-dependent receptor, beta-barrel domain"/>
    <property type="match status" value="1"/>
</dbReference>
<evidence type="ECO:0000313" key="10">
    <source>
        <dbReference type="EMBL" id="HIX85280.1"/>
    </source>
</evidence>
<reference evidence="10" key="2">
    <citation type="submission" date="2021-04" db="EMBL/GenBank/DDBJ databases">
        <authorList>
            <person name="Gilroy R."/>
        </authorList>
    </citation>
    <scope>NUCLEOTIDE SEQUENCE</scope>
    <source>
        <strain evidence="10">ChiHecec2B26-12326</strain>
    </source>
</reference>
<organism evidence="10 11">
    <name type="scientific">Candidatus Parabacteroides intestinigallinarum</name>
    <dbReference type="NCBI Taxonomy" id="2838722"/>
    <lineage>
        <taxon>Bacteria</taxon>
        <taxon>Pseudomonadati</taxon>
        <taxon>Bacteroidota</taxon>
        <taxon>Bacteroidia</taxon>
        <taxon>Bacteroidales</taxon>
        <taxon>Tannerellaceae</taxon>
        <taxon>Parabacteroides</taxon>
    </lineage>
</organism>
<evidence type="ECO:0000256" key="2">
    <source>
        <dbReference type="ARBA" id="ARBA00022448"/>
    </source>
</evidence>
<evidence type="ECO:0000313" key="11">
    <source>
        <dbReference type="Proteomes" id="UP000823847"/>
    </source>
</evidence>
<dbReference type="Proteomes" id="UP000823847">
    <property type="component" value="Unassembled WGS sequence"/>
</dbReference>
<protein>
    <submittedName>
        <fullName evidence="10">TonB-dependent receptor</fullName>
    </submittedName>
</protein>
<keyword evidence="3 7" id="KW-1134">Transmembrane beta strand</keyword>
<dbReference type="SUPFAM" id="SSF56935">
    <property type="entry name" value="Porins"/>
    <property type="match status" value="1"/>
</dbReference>
<proteinExistence type="inferred from homology"/>
<comment type="caution">
    <text evidence="10">The sequence shown here is derived from an EMBL/GenBank/DDBJ whole genome shotgun (WGS) entry which is preliminary data.</text>
</comment>
<comment type="similarity">
    <text evidence="7">Belongs to the TonB-dependent receptor family.</text>
</comment>
<dbReference type="Gene3D" id="2.170.130.10">
    <property type="entry name" value="TonB-dependent receptor, plug domain"/>
    <property type="match status" value="1"/>
</dbReference>
<dbReference type="InterPro" id="IPR011662">
    <property type="entry name" value="Secretin/TonB_short_N"/>
</dbReference>
<reference evidence="10" key="1">
    <citation type="journal article" date="2021" name="PeerJ">
        <title>Extensive microbial diversity within the chicken gut microbiome revealed by metagenomics and culture.</title>
        <authorList>
            <person name="Gilroy R."/>
            <person name="Ravi A."/>
            <person name="Getino M."/>
            <person name="Pursley I."/>
            <person name="Horton D.L."/>
            <person name="Alikhan N.F."/>
            <person name="Baker D."/>
            <person name="Gharbi K."/>
            <person name="Hall N."/>
            <person name="Watson M."/>
            <person name="Adriaenssens E.M."/>
            <person name="Foster-Nyarko E."/>
            <person name="Jarju S."/>
            <person name="Secka A."/>
            <person name="Antonio M."/>
            <person name="Oren A."/>
            <person name="Chaudhuri R.R."/>
            <person name="La Ragione R."/>
            <person name="Hildebrand F."/>
            <person name="Pallen M.J."/>
        </authorList>
    </citation>
    <scope>NUCLEOTIDE SEQUENCE</scope>
    <source>
        <strain evidence="10">ChiHecec2B26-12326</strain>
    </source>
</reference>
<keyword evidence="2 7" id="KW-0813">Transport</keyword>
<dbReference type="NCBIfam" id="TIGR04056">
    <property type="entry name" value="OMP_RagA_SusC"/>
    <property type="match status" value="1"/>
</dbReference>
<dbReference type="InterPro" id="IPR023996">
    <property type="entry name" value="TonB-dep_OMP_SusC/RagA"/>
</dbReference>
<dbReference type="InterPro" id="IPR023997">
    <property type="entry name" value="TonB-dep_OMP_SusC/RagA_CS"/>
</dbReference>
<keyword evidence="4 7" id="KW-0812">Transmembrane</keyword>
<gene>
    <name evidence="10" type="ORF">H9848_01560</name>
</gene>